<keyword evidence="2" id="KW-1003">Cell membrane</keyword>
<dbReference type="PANTHER" id="PTHR30572">
    <property type="entry name" value="MEMBRANE COMPONENT OF TRANSPORTER-RELATED"/>
    <property type="match status" value="1"/>
</dbReference>
<keyword evidence="3 7" id="KW-0812">Transmembrane</keyword>
<evidence type="ECO:0000256" key="3">
    <source>
        <dbReference type="ARBA" id="ARBA00022692"/>
    </source>
</evidence>
<dbReference type="Proteomes" id="UP001597053">
    <property type="component" value="Unassembled WGS sequence"/>
</dbReference>
<evidence type="ECO:0000256" key="1">
    <source>
        <dbReference type="ARBA" id="ARBA00004651"/>
    </source>
</evidence>
<evidence type="ECO:0000259" key="8">
    <source>
        <dbReference type="Pfam" id="PF02687"/>
    </source>
</evidence>
<reference evidence="11" key="1">
    <citation type="journal article" date="2019" name="Int. J. Syst. Evol. Microbiol.">
        <title>The Global Catalogue of Microorganisms (GCM) 10K type strain sequencing project: providing services to taxonomists for standard genome sequencing and annotation.</title>
        <authorList>
            <consortium name="The Broad Institute Genomics Platform"/>
            <consortium name="The Broad Institute Genome Sequencing Center for Infectious Disease"/>
            <person name="Wu L."/>
            <person name="Ma J."/>
        </authorList>
    </citation>
    <scope>NUCLEOTIDE SEQUENCE [LARGE SCALE GENOMIC DNA]</scope>
    <source>
        <strain evidence="11">JCM 32148</strain>
    </source>
</reference>
<comment type="similarity">
    <text evidence="6">Belongs to the ABC-4 integral membrane protein family.</text>
</comment>
<keyword evidence="4 7" id="KW-1133">Transmembrane helix</keyword>
<dbReference type="InterPro" id="IPR003838">
    <property type="entry name" value="ABC3_permease_C"/>
</dbReference>
<accession>A0ABW3AAU8</accession>
<feature type="domain" description="MacB-like periplasmic core" evidence="9">
    <location>
        <begin position="6"/>
        <end position="120"/>
    </location>
</feature>
<comment type="subcellular location">
    <subcellularLocation>
        <location evidence="1">Cell membrane</location>
        <topology evidence="1">Multi-pass membrane protein</topology>
    </subcellularLocation>
</comment>
<dbReference type="InterPro" id="IPR025857">
    <property type="entry name" value="MacB_PCD"/>
</dbReference>
<evidence type="ECO:0000313" key="11">
    <source>
        <dbReference type="Proteomes" id="UP001597053"/>
    </source>
</evidence>
<feature type="non-terminal residue" evidence="10">
    <location>
        <position position="1"/>
    </location>
</feature>
<evidence type="ECO:0000313" key="10">
    <source>
        <dbReference type="EMBL" id="MFD0788078.1"/>
    </source>
</evidence>
<feature type="transmembrane region" description="Helical" evidence="7">
    <location>
        <begin position="196"/>
        <end position="217"/>
    </location>
</feature>
<dbReference type="EMBL" id="JBHTHM010002480">
    <property type="protein sequence ID" value="MFD0788078.1"/>
    <property type="molecule type" value="Genomic_DNA"/>
</dbReference>
<dbReference type="Pfam" id="PF02687">
    <property type="entry name" value="FtsX"/>
    <property type="match status" value="1"/>
</dbReference>
<evidence type="ECO:0000259" key="9">
    <source>
        <dbReference type="Pfam" id="PF12704"/>
    </source>
</evidence>
<protein>
    <submittedName>
        <fullName evidence="10">ABC transporter permease</fullName>
    </submittedName>
</protein>
<keyword evidence="5 7" id="KW-0472">Membrane</keyword>
<organism evidence="10 11">
    <name type="scientific">Micromonospora azadirachtae</name>
    <dbReference type="NCBI Taxonomy" id="1970735"/>
    <lineage>
        <taxon>Bacteria</taxon>
        <taxon>Bacillati</taxon>
        <taxon>Actinomycetota</taxon>
        <taxon>Actinomycetes</taxon>
        <taxon>Micromonosporales</taxon>
        <taxon>Micromonosporaceae</taxon>
        <taxon>Micromonospora</taxon>
    </lineage>
</organism>
<evidence type="ECO:0000256" key="6">
    <source>
        <dbReference type="ARBA" id="ARBA00038076"/>
    </source>
</evidence>
<proteinExistence type="inferred from homology"/>
<dbReference type="InterPro" id="IPR050250">
    <property type="entry name" value="Macrolide_Exporter_MacB"/>
</dbReference>
<evidence type="ECO:0000256" key="7">
    <source>
        <dbReference type="SAM" id="Phobius"/>
    </source>
</evidence>
<evidence type="ECO:0000256" key="5">
    <source>
        <dbReference type="ARBA" id="ARBA00023136"/>
    </source>
</evidence>
<sequence>TGGVEVRAAHPALVGRTLTAAAGDLSRFGPGSVLVYRELAAARGWNVGDSVTVKSRTFRVAAVVDDDSRPAAGSGVPAGHVIDMTDADFSAVFPAERGYLAEVDPADGVDAARARAAIESVLARYPTVNLMDQGAYKKMLTSTVDMVLTLVTALLGLAVVIALVGVANTLSLSVLERTRENAVLRAIGLTRGRMRLMLAVEAVLMAVVGALLGLGLGTGV</sequence>
<gene>
    <name evidence="10" type="ORF">ACFQZ8_29560</name>
</gene>
<dbReference type="Pfam" id="PF12704">
    <property type="entry name" value="MacB_PCD"/>
    <property type="match status" value="1"/>
</dbReference>
<evidence type="ECO:0000256" key="2">
    <source>
        <dbReference type="ARBA" id="ARBA00022475"/>
    </source>
</evidence>
<name>A0ABW3AAU8_9ACTN</name>
<dbReference type="PANTHER" id="PTHR30572:SF4">
    <property type="entry name" value="ABC TRANSPORTER PERMEASE YTRF"/>
    <property type="match status" value="1"/>
</dbReference>
<evidence type="ECO:0000256" key="4">
    <source>
        <dbReference type="ARBA" id="ARBA00022989"/>
    </source>
</evidence>
<feature type="non-terminal residue" evidence="10">
    <location>
        <position position="220"/>
    </location>
</feature>
<feature type="transmembrane region" description="Helical" evidence="7">
    <location>
        <begin position="146"/>
        <end position="175"/>
    </location>
</feature>
<feature type="domain" description="ABC3 transporter permease C-terminal" evidence="8">
    <location>
        <begin position="154"/>
        <end position="219"/>
    </location>
</feature>
<keyword evidence="11" id="KW-1185">Reference proteome</keyword>
<comment type="caution">
    <text evidence="10">The sequence shown here is derived from an EMBL/GenBank/DDBJ whole genome shotgun (WGS) entry which is preliminary data.</text>
</comment>